<organism evidence="1 2">
    <name type="scientific">Listeria farberi</name>
    <dbReference type="NCBI Taxonomy" id="2713500"/>
    <lineage>
        <taxon>Bacteria</taxon>
        <taxon>Bacillati</taxon>
        <taxon>Bacillota</taxon>
        <taxon>Bacilli</taxon>
        <taxon>Bacillales</taxon>
        <taxon>Listeriaceae</taxon>
        <taxon>Listeria</taxon>
    </lineage>
</organism>
<reference evidence="1 2" key="1">
    <citation type="submission" date="2020-03" db="EMBL/GenBank/DDBJ databases">
        <title>Soil Listeria distribution.</title>
        <authorList>
            <person name="Liao J."/>
            <person name="Wiedmann M."/>
        </authorList>
    </citation>
    <scope>NUCLEOTIDE SEQUENCE [LARGE SCALE GENOMIC DNA]</scope>
    <source>
        <strain evidence="1 2">FSL L7-0072</strain>
    </source>
</reference>
<proteinExistence type="predicted"/>
<accession>A0A7X0ZK58</accession>
<name>A0A7X0ZK58_9LIST</name>
<evidence type="ECO:0008006" key="3">
    <source>
        <dbReference type="Google" id="ProtNLM"/>
    </source>
</evidence>
<comment type="caution">
    <text evidence="1">The sequence shown here is derived from an EMBL/GenBank/DDBJ whole genome shotgun (WGS) entry which is preliminary data.</text>
</comment>
<gene>
    <name evidence="1" type="ORF">HCB47_14380</name>
</gene>
<dbReference type="InterPro" id="IPR014710">
    <property type="entry name" value="RmlC-like_jellyroll"/>
</dbReference>
<evidence type="ECO:0000313" key="1">
    <source>
        <dbReference type="EMBL" id="MBC2288802.1"/>
    </source>
</evidence>
<dbReference type="Proteomes" id="UP000558070">
    <property type="component" value="Unassembled WGS sequence"/>
</dbReference>
<dbReference type="AlphaFoldDB" id="A0A7X0ZK58"/>
<sequence length="214" mass="25439">MQYIEFFNHICQETILKDYIFRKLLRRRKRVGADKRTIIPNDVVIYTNNTCFLREIHFQEKIYYDLLDGENYLFVTNTNSKVVLIPLINTEYIFFNKEELFTLLETDGVLSCLYLSYVKKMQEGIRFNLRISEEEPKIRICMLLDKVFRKQDVPCKIPTALSVQNMAIILGVSCEEIEKAIRVLKSNGYIKKREKRLVYFPEKVSLEKDVLKID</sequence>
<evidence type="ECO:0000313" key="2">
    <source>
        <dbReference type="Proteomes" id="UP000558070"/>
    </source>
</evidence>
<protein>
    <recommendedName>
        <fullName evidence="3">HTH crp-type domain-containing protein</fullName>
    </recommendedName>
</protein>
<dbReference type="RefSeq" id="WP_185608214.1">
    <property type="nucleotide sequence ID" value="NZ_JAARZO010000007.1"/>
</dbReference>
<dbReference type="EMBL" id="JAARZO010000007">
    <property type="protein sequence ID" value="MBC2288802.1"/>
    <property type="molecule type" value="Genomic_DNA"/>
</dbReference>
<dbReference type="Gene3D" id="2.60.120.10">
    <property type="entry name" value="Jelly Rolls"/>
    <property type="match status" value="1"/>
</dbReference>